<dbReference type="Proteomes" id="UP000050525">
    <property type="component" value="Unassembled WGS sequence"/>
</dbReference>
<feature type="compositionally biased region" description="Polar residues" evidence="1">
    <location>
        <begin position="14"/>
        <end position="42"/>
    </location>
</feature>
<protein>
    <submittedName>
        <fullName evidence="2">Uncharacterized protein</fullName>
    </submittedName>
</protein>
<name>A0A151MJV8_ALLMI</name>
<keyword evidence="3" id="KW-1185">Reference proteome</keyword>
<dbReference type="EMBL" id="AKHW03006009">
    <property type="protein sequence ID" value="KYO24749.1"/>
    <property type="molecule type" value="Genomic_DNA"/>
</dbReference>
<proteinExistence type="predicted"/>
<reference evidence="2 3" key="1">
    <citation type="journal article" date="2012" name="Genome Biol.">
        <title>Sequencing three crocodilian genomes to illuminate the evolution of archosaurs and amniotes.</title>
        <authorList>
            <person name="St John J.A."/>
            <person name="Braun E.L."/>
            <person name="Isberg S.R."/>
            <person name="Miles L.G."/>
            <person name="Chong A.Y."/>
            <person name="Gongora J."/>
            <person name="Dalzell P."/>
            <person name="Moran C."/>
            <person name="Bed'hom B."/>
            <person name="Abzhanov A."/>
            <person name="Burgess S.C."/>
            <person name="Cooksey A.M."/>
            <person name="Castoe T.A."/>
            <person name="Crawford N.G."/>
            <person name="Densmore L.D."/>
            <person name="Drew J.C."/>
            <person name="Edwards S.V."/>
            <person name="Faircloth B.C."/>
            <person name="Fujita M.K."/>
            <person name="Greenwold M.J."/>
            <person name="Hoffmann F.G."/>
            <person name="Howard J.M."/>
            <person name="Iguchi T."/>
            <person name="Janes D.E."/>
            <person name="Khan S.Y."/>
            <person name="Kohno S."/>
            <person name="de Koning A.J."/>
            <person name="Lance S.L."/>
            <person name="McCarthy F.M."/>
            <person name="McCormack J.E."/>
            <person name="Merchant M.E."/>
            <person name="Peterson D.G."/>
            <person name="Pollock D.D."/>
            <person name="Pourmand N."/>
            <person name="Raney B.J."/>
            <person name="Roessler K.A."/>
            <person name="Sanford J.R."/>
            <person name="Sawyer R.H."/>
            <person name="Schmidt C.J."/>
            <person name="Triplett E.W."/>
            <person name="Tuberville T.D."/>
            <person name="Venegas-Anaya M."/>
            <person name="Howard J.T."/>
            <person name="Jarvis E.D."/>
            <person name="Guillette L.J.Jr."/>
            <person name="Glenn T.C."/>
            <person name="Green R.E."/>
            <person name="Ray D.A."/>
        </authorList>
    </citation>
    <scope>NUCLEOTIDE SEQUENCE [LARGE SCALE GENOMIC DNA]</scope>
    <source>
        <strain evidence="2">KSC_2009_1</strain>
    </source>
</reference>
<evidence type="ECO:0000313" key="3">
    <source>
        <dbReference type="Proteomes" id="UP000050525"/>
    </source>
</evidence>
<dbReference type="AlphaFoldDB" id="A0A151MJV8"/>
<accession>A0A151MJV8</accession>
<sequence>MYVKTGSARPRCPSRNSPGPVTSTCVTPGGQKSPSARASSLLSDERSQKALDQRLEDSVLLISLPSKGMSSHLLASCFHFHVLIVLYH</sequence>
<organism evidence="2 3">
    <name type="scientific">Alligator mississippiensis</name>
    <name type="common">American alligator</name>
    <dbReference type="NCBI Taxonomy" id="8496"/>
    <lineage>
        <taxon>Eukaryota</taxon>
        <taxon>Metazoa</taxon>
        <taxon>Chordata</taxon>
        <taxon>Craniata</taxon>
        <taxon>Vertebrata</taxon>
        <taxon>Euteleostomi</taxon>
        <taxon>Archelosauria</taxon>
        <taxon>Archosauria</taxon>
        <taxon>Crocodylia</taxon>
        <taxon>Alligatoridae</taxon>
        <taxon>Alligatorinae</taxon>
        <taxon>Alligator</taxon>
    </lineage>
</organism>
<feature type="region of interest" description="Disordered" evidence="1">
    <location>
        <begin position="1"/>
        <end position="47"/>
    </location>
</feature>
<evidence type="ECO:0000256" key="1">
    <source>
        <dbReference type="SAM" id="MobiDB-lite"/>
    </source>
</evidence>
<gene>
    <name evidence="2" type="ORF">Y1Q_0015045</name>
</gene>
<evidence type="ECO:0000313" key="2">
    <source>
        <dbReference type="EMBL" id="KYO24749.1"/>
    </source>
</evidence>
<comment type="caution">
    <text evidence="2">The sequence shown here is derived from an EMBL/GenBank/DDBJ whole genome shotgun (WGS) entry which is preliminary data.</text>
</comment>